<keyword evidence="6 7" id="KW-0472">Membrane</keyword>
<dbReference type="GO" id="GO:0005886">
    <property type="term" value="C:plasma membrane"/>
    <property type="evidence" value="ECO:0007669"/>
    <property type="project" value="UniProtKB-SubCell"/>
</dbReference>
<dbReference type="EMBL" id="SRLE01000005">
    <property type="protein sequence ID" value="TGD74583.1"/>
    <property type="molecule type" value="Genomic_DNA"/>
</dbReference>
<comment type="similarity">
    <text evidence="7">Belongs to the binding-protein-dependent transport system permease family.</text>
</comment>
<dbReference type="InterPro" id="IPR035906">
    <property type="entry name" value="MetI-like_sf"/>
</dbReference>
<evidence type="ECO:0000256" key="7">
    <source>
        <dbReference type="RuleBase" id="RU363032"/>
    </source>
</evidence>
<dbReference type="Proteomes" id="UP000298050">
    <property type="component" value="Unassembled WGS sequence"/>
</dbReference>
<dbReference type="GO" id="GO:0055085">
    <property type="term" value="P:transmembrane transport"/>
    <property type="evidence" value="ECO:0007669"/>
    <property type="project" value="InterPro"/>
</dbReference>
<reference evidence="9 10" key="1">
    <citation type="submission" date="2019-04" db="EMBL/GenBank/DDBJ databases">
        <title>Taxonomy of novel Haliea sp. from mangrove soil of West Coast of India.</title>
        <authorList>
            <person name="Verma A."/>
            <person name="Kumar P."/>
            <person name="Krishnamurthi S."/>
        </authorList>
    </citation>
    <scope>NUCLEOTIDE SEQUENCE [LARGE SCALE GENOMIC DNA]</scope>
    <source>
        <strain evidence="9 10">SAOS-164</strain>
    </source>
</reference>
<feature type="transmembrane region" description="Helical" evidence="7">
    <location>
        <begin position="167"/>
        <end position="188"/>
    </location>
</feature>
<feature type="transmembrane region" description="Helical" evidence="7">
    <location>
        <begin position="64"/>
        <end position="88"/>
    </location>
</feature>
<keyword evidence="2 7" id="KW-0813">Transport</keyword>
<keyword evidence="10" id="KW-1185">Reference proteome</keyword>
<feature type="transmembrane region" description="Helical" evidence="7">
    <location>
        <begin position="100"/>
        <end position="120"/>
    </location>
</feature>
<evidence type="ECO:0000256" key="1">
    <source>
        <dbReference type="ARBA" id="ARBA00004651"/>
    </source>
</evidence>
<dbReference type="OrthoDB" id="8138334at2"/>
<evidence type="ECO:0000313" key="10">
    <source>
        <dbReference type="Proteomes" id="UP000298050"/>
    </source>
</evidence>
<protein>
    <submittedName>
        <fullName evidence="9">ABC transporter permease</fullName>
    </submittedName>
</protein>
<evidence type="ECO:0000313" key="9">
    <source>
        <dbReference type="EMBL" id="TGD74583.1"/>
    </source>
</evidence>
<feature type="transmembrane region" description="Helical" evidence="7">
    <location>
        <begin position="12"/>
        <end position="33"/>
    </location>
</feature>
<organism evidence="9 10">
    <name type="scientific">Mangrovimicrobium sediminis</name>
    <dbReference type="NCBI Taxonomy" id="2562682"/>
    <lineage>
        <taxon>Bacteria</taxon>
        <taxon>Pseudomonadati</taxon>
        <taxon>Pseudomonadota</taxon>
        <taxon>Gammaproteobacteria</taxon>
        <taxon>Cellvibrionales</taxon>
        <taxon>Halieaceae</taxon>
        <taxon>Mangrovimicrobium</taxon>
    </lineage>
</organism>
<evidence type="ECO:0000256" key="5">
    <source>
        <dbReference type="ARBA" id="ARBA00022989"/>
    </source>
</evidence>
<feature type="domain" description="ABC transmembrane type-1" evidence="8">
    <location>
        <begin position="61"/>
        <end position="250"/>
    </location>
</feature>
<evidence type="ECO:0000256" key="6">
    <source>
        <dbReference type="ARBA" id="ARBA00023136"/>
    </source>
</evidence>
<dbReference type="PANTHER" id="PTHR30151">
    <property type="entry name" value="ALKANE SULFONATE ABC TRANSPORTER-RELATED, MEMBRANE SUBUNIT"/>
    <property type="match status" value="1"/>
</dbReference>
<keyword evidence="3" id="KW-1003">Cell membrane</keyword>
<feature type="transmembrane region" description="Helical" evidence="7">
    <location>
        <begin position="126"/>
        <end position="146"/>
    </location>
</feature>
<dbReference type="AlphaFoldDB" id="A0A4Z0M4G8"/>
<gene>
    <name evidence="9" type="ORF">E4634_05080</name>
</gene>
<feature type="transmembrane region" description="Helical" evidence="7">
    <location>
        <begin position="200"/>
        <end position="220"/>
    </location>
</feature>
<keyword evidence="5 7" id="KW-1133">Transmembrane helix</keyword>
<comment type="subcellular location">
    <subcellularLocation>
        <location evidence="1 7">Cell membrane</location>
        <topology evidence="1 7">Multi-pass membrane protein</topology>
    </subcellularLocation>
</comment>
<sequence length="266" mass="28968">MARRMNGILASFTWPLVVGLLFLGVWYAAVTWLDIPEYQLPLPHRILEEGVKEGPTLWSGLLQTTYACLLGFFTSVAGGVVLSVMLALSDIAYRGIYPYILMLKMTPVIVLAPIIIIWFGQGIGSITVITFLICFFPIVANTTMGLRSADRGLVDLFRVYGASRWQAMLHLRIPAALPYFFTGLKIAAALTPIGALYGDTVAGMGSGADAGLGFVVVIFSSQLKVPALFAAAFTACAIGFLFVGLVNLLSWWALHRWHDAYQQEGN</sequence>
<dbReference type="InterPro" id="IPR000515">
    <property type="entry name" value="MetI-like"/>
</dbReference>
<dbReference type="Pfam" id="PF00528">
    <property type="entry name" value="BPD_transp_1"/>
    <property type="match status" value="1"/>
</dbReference>
<proteinExistence type="inferred from homology"/>
<dbReference type="SUPFAM" id="SSF161098">
    <property type="entry name" value="MetI-like"/>
    <property type="match status" value="1"/>
</dbReference>
<evidence type="ECO:0000259" key="8">
    <source>
        <dbReference type="PROSITE" id="PS50928"/>
    </source>
</evidence>
<evidence type="ECO:0000256" key="2">
    <source>
        <dbReference type="ARBA" id="ARBA00022448"/>
    </source>
</evidence>
<evidence type="ECO:0000256" key="3">
    <source>
        <dbReference type="ARBA" id="ARBA00022475"/>
    </source>
</evidence>
<dbReference type="PANTHER" id="PTHR30151:SF41">
    <property type="entry name" value="ABC TRANSPORTER PERMEASE PROTEIN"/>
    <property type="match status" value="1"/>
</dbReference>
<accession>A0A4Z0M4G8</accession>
<keyword evidence="4 7" id="KW-0812">Transmembrane</keyword>
<comment type="caution">
    <text evidence="9">The sequence shown here is derived from an EMBL/GenBank/DDBJ whole genome shotgun (WGS) entry which is preliminary data.</text>
</comment>
<dbReference type="PROSITE" id="PS50928">
    <property type="entry name" value="ABC_TM1"/>
    <property type="match status" value="1"/>
</dbReference>
<dbReference type="Gene3D" id="1.10.3720.10">
    <property type="entry name" value="MetI-like"/>
    <property type="match status" value="1"/>
</dbReference>
<feature type="transmembrane region" description="Helical" evidence="7">
    <location>
        <begin position="227"/>
        <end position="254"/>
    </location>
</feature>
<dbReference type="CDD" id="cd06261">
    <property type="entry name" value="TM_PBP2"/>
    <property type="match status" value="1"/>
</dbReference>
<name>A0A4Z0M4G8_9GAMM</name>
<evidence type="ECO:0000256" key="4">
    <source>
        <dbReference type="ARBA" id="ARBA00022692"/>
    </source>
</evidence>